<comment type="caution">
    <text evidence="1">The sequence shown here is derived from an EMBL/GenBank/DDBJ whole genome shotgun (WGS) entry which is preliminary data.</text>
</comment>
<evidence type="ECO:0000313" key="2">
    <source>
        <dbReference type="Proteomes" id="UP000290289"/>
    </source>
</evidence>
<proteinExistence type="predicted"/>
<dbReference type="AlphaFoldDB" id="A0A498J5G0"/>
<reference evidence="1 2" key="1">
    <citation type="submission" date="2018-10" db="EMBL/GenBank/DDBJ databases">
        <title>A high-quality apple genome assembly.</title>
        <authorList>
            <person name="Hu J."/>
        </authorList>
    </citation>
    <scope>NUCLEOTIDE SEQUENCE [LARGE SCALE GENOMIC DNA]</scope>
    <source>
        <strain evidence="2">cv. HFTH1</strain>
        <tissue evidence="1">Young leaf</tissue>
    </source>
</reference>
<organism evidence="1 2">
    <name type="scientific">Malus domestica</name>
    <name type="common">Apple</name>
    <name type="synonym">Pyrus malus</name>
    <dbReference type="NCBI Taxonomy" id="3750"/>
    <lineage>
        <taxon>Eukaryota</taxon>
        <taxon>Viridiplantae</taxon>
        <taxon>Streptophyta</taxon>
        <taxon>Embryophyta</taxon>
        <taxon>Tracheophyta</taxon>
        <taxon>Spermatophyta</taxon>
        <taxon>Magnoliopsida</taxon>
        <taxon>eudicotyledons</taxon>
        <taxon>Gunneridae</taxon>
        <taxon>Pentapetalae</taxon>
        <taxon>rosids</taxon>
        <taxon>fabids</taxon>
        <taxon>Rosales</taxon>
        <taxon>Rosaceae</taxon>
        <taxon>Amygdaloideae</taxon>
        <taxon>Maleae</taxon>
        <taxon>Malus</taxon>
    </lineage>
</organism>
<accession>A0A498J5G0</accession>
<sequence>MTTRLHENISKARDQVPEMVKVEGLDSLASLKIFCWLAFKQDYHVRGYECYIATVEGTLWLFKFWHLLSLEKL</sequence>
<gene>
    <name evidence="1" type="ORF">DVH24_035494</name>
</gene>
<evidence type="ECO:0000313" key="1">
    <source>
        <dbReference type="EMBL" id="RXH90730.1"/>
    </source>
</evidence>
<keyword evidence="2" id="KW-1185">Reference proteome</keyword>
<dbReference type="Proteomes" id="UP000290289">
    <property type="component" value="Chromosome 9"/>
</dbReference>
<protein>
    <submittedName>
        <fullName evidence="1">Uncharacterized protein</fullName>
    </submittedName>
</protein>
<dbReference type="EMBL" id="RDQH01000335">
    <property type="protein sequence ID" value="RXH90730.1"/>
    <property type="molecule type" value="Genomic_DNA"/>
</dbReference>
<name>A0A498J5G0_MALDO</name>